<protein>
    <submittedName>
        <fullName evidence="2">Uncharacterized protein</fullName>
    </submittedName>
</protein>
<feature type="region of interest" description="Disordered" evidence="1">
    <location>
        <begin position="50"/>
        <end position="74"/>
    </location>
</feature>
<dbReference type="AlphaFoldDB" id="A0AAQ3WPV1"/>
<name>A0AAQ3WPV1_PASNO</name>
<evidence type="ECO:0000313" key="3">
    <source>
        <dbReference type="Proteomes" id="UP001341281"/>
    </source>
</evidence>
<gene>
    <name evidence="2" type="ORF">U9M48_017953</name>
</gene>
<dbReference type="Proteomes" id="UP001341281">
    <property type="component" value="Chromosome 04"/>
</dbReference>
<dbReference type="EMBL" id="CP144748">
    <property type="protein sequence ID" value="WVZ69115.1"/>
    <property type="molecule type" value="Genomic_DNA"/>
</dbReference>
<accession>A0AAQ3WPV1</accession>
<reference evidence="2 3" key="1">
    <citation type="submission" date="2024-02" db="EMBL/GenBank/DDBJ databases">
        <title>High-quality chromosome-scale genome assembly of Pensacola bahiagrass (Paspalum notatum Flugge var. saurae).</title>
        <authorList>
            <person name="Vega J.M."/>
            <person name="Podio M."/>
            <person name="Orjuela J."/>
            <person name="Siena L.A."/>
            <person name="Pessino S.C."/>
            <person name="Combes M.C."/>
            <person name="Mariac C."/>
            <person name="Albertini E."/>
            <person name="Pupilli F."/>
            <person name="Ortiz J.P.A."/>
            <person name="Leblanc O."/>
        </authorList>
    </citation>
    <scope>NUCLEOTIDE SEQUENCE [LARGE SCALE GENOMIC DNA]</scope>
    <source>
        <strain evidence="2">R1</strain>
        <tissue evidence="2">Leaf</tissue>
    </source>
</reference>
<proteinExistence type="predicted"/>
<sequence length="74" mass="7871">MRTSRLEKAYACGGIDCGGLAAHVHEKKKCQWTTSSTVSVGRHICSGRPASGNAASVYTCRDDDDPSRAAETKL</sequence>
<organism evidence="2 3">
    <name type="scientific">Paspalum notatum var. saurae</name>
    <dbReference type="NCBI Taxonomy" id="547442"/>
    <lineage>
        <taxon>Eukaryota</taxon>
        <taxon>Viridiplantae</taxon>
        <taxon>Streptophyta</taxon>
        <taxon>Embryophyta</taxon>
        <taxon>Tracheophyta</taxon>
        <taxon>Spermatophyta</taxon>
        <taxon>Magnoliopsida</taxon>
        <taxon>Liliopsida</taxon>
        <taxon>Poales</taxon>
        <taxon>Poaceae</taxon>
        <taxon>PACMAD clade</taxon>
        <taxon>Panicoideae</taxon>
        <taxon>Andropogonodae</taxon>
        <taxon>Paspaleae</taxon>
        <taxon>Paspalinae</taxon>
        <taxon>Paspalum</taxon>
    </lineage>
</organism>
<evidence type="ECO:0000313" key="2">
    <source>
        <dbReference type="EMBL" id="WVZ69115.1"/>
    </source>
</evidence>
<evidence type="ECO:0000256" key="1">
    <source>
        <dbReference type="SAM" id="MobiDB-lite"/>
    </source>
</evidence>
<keyword evidence="3" id="KW-1185">Reference proteome</keyword>